<reference evidence="9" key="1">
    <citation type="submission" date="2024-07" db="EMBL/GenBank/DDBJ databases">
        <title>Genome Analysis of a Potential Novel Vibrio Species Secreting pH- and Thermo-stable Alginate Lyase and its Application in Producing Alginate Oligosaccharides.</title>
        <authorList>
            <person name="Huang H."/>
            <person name="Bao K."/>
        </authorList>
    </citation>
    <scope>NUCLEOTIDE SEQUENCE</scope>
    <source>
        <strain evidence="9">HB236076</strain>
        <plasmid evidence="9">p-HB236076</plasmid>
    </source>
</reference>
<evidence type="ECO:0000256" key="5">
    <source>
        <dbReference type="ARBA" id="ARBA00022801"/>
    </source>
</evidence>
<dbReference type="GO" id="GO:0005829">
    <property type="term" value="C:cytosol"/>
    <property type="evidence" value="ECO:0007669"/>
    <property type="project" value="TreeGrafter"/>
</dbReference>
<dbReference type="SUPFAM" id="SSF55811">
    <property type="entry name" value="Nudix"/>
    <property type="match status" value="1"/>
</dbReference>
<comment type="cofactor">
    <cofactor evidence="2">
        <name>Mg(2+)</name>
        <dbReference type="ChEBI" id="CHEBI:18420"/>
    </cofactor>
</comment>
<evidence type="ECO:0000256" key="1">
    <source>
        <dbReference type="ARBA" id="ARBA00000847"/>
    </source>
</evidence>
<accession>A0AB39HLM8</accession>
<dbReference type="GO" id="GO:0006753">
    <property type="term" value="P:nucleoside phosphate metabolic process"/>
    <property type="evidence" value="ECO:0007669"/>
    <property type="project" value="TreeGrafter"/>
</dbReference>
<evidence type="ECO:0000256" key="3">
    <source>
        <dbReference type="ARBA" id="ARBA00007275"/>
    </source>
</evidence>
<dbReference type="EMBL" id="CP162602">
    <property type="protein sequence ID" value="XDK27156.1"/>
    <property type="molecule type" value="Genomic_DNA"/>
</dbReference>
<evidence type="ECO:0000256" key="7">
    <source>
        <dbReference type="ARBA" id="ARBA00032272"/>
    </source>
</evidence>
<evidence type="ECO:0000313" key="9">
    <source>
        <dbReference type="EMBL" id="XDK27156.1"/>
    </source>
</evidence>
<evidence type="ECO:0000256" key="6">
    <source>
        <dbReference type="ARBA" id="ARBA00032162"/>
    </source>
</evidence>
<dbReference type="GO" id="GO:0016787">
    <property type="term" value="F:hydrolase activity"/>
    <property type="evidence" value="ECO:0007669"/>
    <property type="project" value="UniProtKB-KW"/>
</dbReference>
<evidence type="ECO:0000256" key="2">
    <source>
        <dbReference type="ARBA" id="ARBA00001946"/>
    </source>
</evidence>
<dbReference type="InterPro" id="IPR000086">
    <property type="entry name" value="NUDIX_hydrolase_dom"/>
</dbReference>
<dbReference type="PANTHER" id="PTHR11839">
    <property type="entry name" value="UDP/ADP-SUGAR PYROPHOSPHATASE"/>
    <property type="match status" value="1"/>
</dbReference>
<comment type="similarity">
    <text evidence="3">Belongs to the Nudix hydrolase family. NudK subfamily.</text>
</comment>
<evidence type="ECO:0000259" key="8">
    <source>
        <dbReference type="PROSITE" id="PS51462"/>
    </source>
</evidence>
<dbReference type="AlphaFoldDB" id="A0AB39HLM8"/>
<gene>
    <name evidence="9" type="ORF">AB0763_13505</name>
</gene>
<dbReference type="PROSITE" id="PS00893">
    <property type="entry name" value="NUDIX_BOX"/>
    <property type="match status" value="1"/>
</dbReference>
<dbReference type="CDD" id="cd03424">
    <property type="entry name" value="NUDIX_ADPRase_Nudt5_UGPPase_Nudt14"/>
    <property type="match status" value="1"/>
</dbReference>
<dbReference type="InterPro" id="IPR015797">
    <property type="entry name" value="NUDIX_hydrolase-like_dom_sf"/>
</dbReference>
<dbReference type="Gene3D" id="3.90.79.10">
    <property type="entry name" value="Nucleoside Triphosphate Pyrophosphohydrolase"/>
    <property type="match status" value="1"/>
</dbReference>
<proteinExistence type="inferred from homology"/>
<sequence>MLKTIHHWKKMQLVQETTLLPNGITTEHTKIHHPGAAVILPITDQGQILLLRQYRPALKKWLLELPAGTREPGEDFLTCAQRELIEETGYQAKQFESLGALTPMAGLCDEIQHLYIATQLQSNATLPKDADEVIEVEFWSKNELEQAIISGEISDAKTLACLYRASLAKRI</sequence>
<dbReference type="PANTHER" id="PTHR11839:SF18">
    <property type="entry name" value="NUDIX HYDROLASE DOMAIN-CONTAINING PROTEIN"/>
    <property type="match status" value="1"/>
</dbReference>
<dbReference type="KEGG" id="vih:AB0763_13505"/>
<organism evidence="9">
    <name type="scientific">Vibrio sp. HB236076</name>
    <dbReference type="NCBI Taxonomy" id="3232307"/>
    <lineage>
        <taxon>Bacteria</taxon>
        <taxon>Pseudomonadati</taxon>
        <taxon>Pseudomonadota</taxon>
        <taxon>Gammaproteobacteria</taxon>
        <taxon>Vibrionales</taxon>
        <taxon>Vibrionaceae</taxon>
        <taxon>Vibrio</taxon>
    </lineage>
</organism>
<dbReference type="GO" id="GO:0019693">
    <property type="term" value="P:ribose phosphate metabolic process"/>
    <property type="evidence" value="ECO:0007669"/>
    <property type="project" value="TreeGrafter"/>
</dbReference>
<geneLocation type="plasmid" evidence="9">
    <name>p-HB236076</name>
</geneLocation>
<dbReference type="PROSITE" id="PS51462">
    <property type="entry name" value="NUDIX"/>
    <property type="match status" value="1"/>
</dbReference>
<comment type="catalytic activity">
    <reaction evidence="1">
        <text>GDP-alpha-D-mannose + H2O = alpha-D-mannose 1-phosphate + GMP + 2 H(+)</text>
        <dbReference type="Rhea" id="RHEA:27978"/>
        <dbReference type="ChEBI" id="CHEBI:15377"/>
        <dbReference type="ChEBI" id="CHEBI:15378"/>
        <dbReference type="ChEBI" id="CHEBI:57527"/>
        <dbReference type="ChEBI" id="CHEBI:58115"/>
        <dbReference type="ChEBI" id="CHEBI:58409"/>
    </reaction>
</comment>
<dbReference type="RefSeq" id="WP_306099917.1">
    <property type="nucleotide sequence ID" value="NZ_CP162602.1"/>
</dbReference>
<dbReference type="InterPro" id="IPR020084">
    <property type="entry name" value="NUDIX_hydrolase_CS"/>
</dbReference>
<keyword evidence="5 9" id="KW-0378">Hydrolase</keyword>
<evidence type="ECO:0000256" key="4">
    <source>
        <dbReference type="ARBA" id="ARBA00016377"/>
    </source>
</evidence>
<feature type="domain" description="Nudix hydrolase" evidence="8">
    <location>
        <begin position="31"/>
        <end position="161"/>
    </location>
</feature>
<dbReference type="Pfam" id="PF00293">
    <property type="entry name" value="NUDIX"/>
    <property type="match status" value="1"/>
</dbReference>
<protein>
    <recommendedName>
        <fullName evidence="4">GDP-mannose pyrophosphatase</fullName>
    </recommendedName>
    <alternativeName>
        <fullName evidence="6">GDP-mannose hydrolase</fullName>
    </alternativeName>
    <alternativeName>
        <fullName evidence="7">GDPMK</fullName>
    </alternativeName>
</protein>
<name>A0AB39HLM8_9VIBR</name>
<keyword evidence="9" id="KW-0614">Plasmid</keyword>